<accession>A0A1H5XGP2</accession>
<reference evidence="3" key="1">
    <citation type="submission" date="2016-10" db="EMBL/GenBank/DDBJ databases">
        <authorList>
            <person name="Varghese N."/>
            <person name="Submissions S."/>
        </authorList>
    </citation>
    <scope>NUCLEOTIDE SEQUENCE [LARGE SCALE GENOMIC DNA]</scope>
    <source>
        <strain evidence="3">DSM 17298</strain>
    </source>
</reference>
<organism evidence="2 3">
    <name type="scientific">Algoriphagus boritolerans DSM 17298 = JCM 18970</name>
    <dbReference type="NCBI Taxonomy" id="1120964"/>
    <lineage>
        <taxon>Bacteria</taxon>
        <taxon>Pseudomonadati</taxon>
        <taxon>Bacteroidota</taxon>
        <taxon>Cytophagia</taxon>
        <taxon>Cytophagales</taxon>
        <taxon>Cyclobacteriaceae</taxon>
        <taxon>Algoriphagus</taxon>
    </lineage>
</organism>
<keyword evidence="3" id="KW-1185">Reference proteome</keyword>
<evidence type="ECO:0000313" key="2">
    <source>
        <dbReference type="EMBL" id="SEG10879.1"/>
    </source>
</evidence>
<dbReference type="AlphaFoldDB" id="A0A1H5XGP2"/>
<dbReference type="Proteomes" id="UP000236736">
    <property type="component" value="Unassembled WGS sequence"/>
</dbReference>
<sequence length="47" mass="5034">MEKSVLNLVRGGVFALAAVAAFAFTQLFQSSNMVKTRPLESGMTSQV</sequence>
<gene>
    <name evidence="2" type="ORF">SAMN03080598_02520</name>
</gene>
<evidence type="ECO:0000313" key="3">
    <source>
        <dbReference type="Proteomes" id="UP000236736"/>
    </source>
</evidence>
<keyword evidence="1" id="KW-0472">Membrane</keyword>
<protein>
    <submittedName>
        <fullName evidence="2">Uncharacterized protein</fullName>
    </submittedName>
</protein>
<keyword evidence="1" id="KW-0812">Transmembrane</keyword>
<keyword evidence="1" id="KW-1133">Transmembrane helix</keyword>
<proteinExistence type="predicted"/>
<dbReference type="EMBL" id="FNVR01000013">
    <property type="protein sequence ID" value="SEG10879.1"/>
    <property type="molecule type" value="Genomic_DNA"/>
</dbReference>
<feature type="transmembrane region" description="Helical" evidence="1">
    <location>
        <begin position="6"/>
        <end position="28"/>
    </location>
</feature>
<evidence type="ECO:0000256" key="1">
    <source>
        <dbReference type="SAM" id="Phobius"/>
    </source>
</evidence>
<name>A0A1H5XGP2_9BACT</name>